<name>A0ABP9HBH4_9ACTN</name>
<keyword evidence="3" id="KW-1003">Cell membrane</keyword>
<evidence type="ECO:0000256" key="9">
    <source>
        <dbReference type="SAM" id="Phobius"/>
    </source>
</evidence>
<dbReference type="EMBL" id="BAABIL010000076">
    <property type="protein sequence ID" value="GAA4966383.1"/>
    <property type="molecule type" value="Genomic_DNA"/>
</dbReference>
<keyword evidence="5" id="KW-0029">Amino-acid transport</keyword>
<evidence type="ECO:0000256" key="5">
    <source>
        <dbReference type="ARBA" id="ARBA00022970"/>
    </source>
</evidence>
<feature type="transmembrane region" description="Helical" evidence="9">
    <location>
        <begin position="34"/>
        <end position="53"/>
    </location>
</feature>
<dbReference type="PANTHER" id="PTHR11795:SF442">
    <property type="entry name" value="ABC TRANSPORTER ATP-BINDING PROTEIN"/>
    <property type="match status" value="1"/>
</dbReference>
<gene>
    <name evidence="10" type="ORF">GCM10023225_06650</name>
</gene>
<feature type="transmembrane region" description="Helical" evidence="9">
    <location>
        <begin position="65"/>
        <end position="89"/>
    </location>
</feature>
<accession>A0ABP9HBH4</accession>
<evidence type="ECO:0000256" key="3">
    <source>
        <dbReference type="ARBA" id="ARBA00022475"/>
    </source>
</evidence>
<protein>
    <submittedName>
        <fullName evidence="10">Branched-chain amino acid ABC transporter permease</fullName>
    </submittedName>
</protein>
<keyword evidence="7 9" id="KW-0472">Membrane</keyword>
<evidence type="ECO:0000256" key="6">
    <source>
        <dbReference type="ARBA" id="ARBA00022989"/>
    </source>
</evidence>
<feature type="transmembrane region" description="Helical" evidence="9">
    <location>
        <begin position="6"/>
        <end position="27"/>
    </location>
</feature>
<sequence length="295" mass="30118">MSTFVLITVTGLGLAGLYFLLAAGLSLIFGLMDVLNLAHGAFFGLGGYAAWLVLDRLDVVAGLGWRFLVAVLVAAATGFTAGALVERLLVARSYGDHLGQVLLTIGLGFALVALLGGSFGYDARPLPQPAWFGATTPLLGARVPNSRLLVLAVAAVLFAALLLFLRRTRHGLVIRAGVENRAMVRALGIDVSRSFTLVFAIGGLLAAVGGALGAVYFNGINPALGTSQLIFAFIVVVIGGLGSVTGTAVAAVLVALVQQLVNYYGAAGVGDIAVVGLLAVVLLARPQGLLGAVAR</sequence>
<keyword evidence="6 9" id="KW-1133">Transmembrane helix</keyword>
<feature type="transmembrane region" description="Helical" evidence="9">
    <location>
        <begin position="195"/>
        <end position="217"/>
    </location>
</feature>
<dbReference type="CDD" id="cd06582">
    <property type="entry name" value="TM_PBP1_LivH_like"/>
    <property type="match status" value="1"/>
</dbReference>
<evidence type="ECO:0000256" key="1">
    <source>
        <dbReference type="ARBA" id="ARBA00004651"/>
    </source>
</evidence>
<proteinExistence type="inferred from homology"/>
<feature type="transmembrane region" description="Helical" evidence="9">
    <location>
        <begin position="229"/>
        <end position="256"/>
    </location>
</feature>
<dbReference type="PANTHER" id="PTHR11795">
    <property type="entry name" value="BRANCHED-CHAIN AMINO ACID TRANSPORT SYSTEM PERMEASE PROTEIN LIVH"/>
    <property type="match status" value="1"/>
</dbReference>
<keyword evidence="2" id="KW-0813">Transport</keyword>
<comment type="caution">
    <text evidence="10">The sequence shown here is derived from an EMBL/GenBank/DDBJ whole genome shotgun (WGS) entry which is preliminary data.</text>
</comment>
<comment type="subcellular location">
    <subcellularLocation>
        <location evidence="1">Cell membrane</location>
        <topology evidence="1">Multi-pass membrane protein</topology>
    </subcellularLocation>
</comment>
<keyword evidence="11" id="KW-1185">Reference proteome</keyword>
<keyword evidence="4 9" id="KW-0812">Transmembrane</keyword>
<feature type="transmembrane region" description="Helical" evidence="9">
    <location>
        <begin position="148"/>
        <end position="165"/>
    </location>
</feature>
<evidence type="ECO:0000313" key="11">
    <source>
        <dbReference type="Proteomes" id="UP001501195"/>
    </source>
</evidence>
<evidence type="ECO:0000256" key="4">
    <source>
        <dbReference type="ARBA" id="ARBA00022692"/>
    </source>
</evidence>
<dbReference type="Proteomes" id="UP001501195">
    <property type="component" value="Unassembled WGS sequence"/>
</dbReference>
<dbReference type="RefSeq" id="WP_345710919.1">
    <property type="nucleotide sequence ID" value="NZ_BAABIL010000076.1"/>
</dbReference>
<evidence type="ECO:0000256" key="8">
    <source>
        <dbReference type="ARBA" id="ARBA00037998"/>
    </source>
</evidence>
<comment type="similarity">
    <text evidence="8">Belongs to the binding-protein-dependent transport system permease family. LivHM subfamily.</text>
</comment>
<evidence type="ECO:0000313" key="10">
    <source>
        <dbReference type="EMBL" id="GAA4966383.1"/>
    </source>
</evidence>
<feature type="transmembrane region" description="Helical" evidence="9">
    <location>
        <begin position="263"/>
        <end position="284"/>
    </location>
</feature>
<evidence type="ECO:0000256" key="7">
    <source>
        <dbReference type="ARBA" id="ARBA00023136"/>
    </source>
</evidence>
<evidence type="ECO:0000256" key="2">
    <source>
        <dbReference type="ARBA" id="ARBA00022448"/>
    </source>
</evidence>
<organism evidence="10 11">
    <name type="scientific">Kineococcus glutinatus</name>
    <dbReference type="NCBI Taxonomy" id="1070872"/>
    <lineage>
        <taxon>Bacteria</taxon>
        <taxon>Bacillati</taxon>
        <taxon>Actinomycetota</taxon>
        <taxon>Actinomycetes</taxon>
        <taxon>Kineosporiales</taxon>
        <taxon>Kineosporiaceae</taxon>
        <taxon>Kineococcus</taxon>
    </lineage>
</organism>
<dbReference type="InterPro" id="IPR052157">
    <property type="entry name" value="BCAA_transport_permease"/>
</dbReference>
<reference evidence="11" key="1">
    <citation type="journal article" date="2019" name="Int. J. Syst. Evol. Microbiol.">
        <title>The Global Catalogue of Microorganisms (GCM) 10K type strain sequencing project: providing services to taxonomists for standard genome sequencing and annotation.</title>
        <authorList>
            <consortium name="The Broad Institute Genomics Platform"/>
            <consortium name="The Broad Institute Genome Sequencing Center for Infectious Disease"/>
            <person name="Wu L."/>
            <person name="Ma J."/>
        </authorList>
    </citation>
    <scope>NUCLEOTIDE SEQUENCE [LARGE SCALE GENOMIC DNA]</scope>
    <source>
        <strain evidence="11">JCM 18126</strain>
    </source>
</reference>
<dbReference type="InterPro" id="IPR001851">
    <property type="entry name" value="ABC_transp_permease"/>
</dbReference>
<dbReference type="Pfam" id="PF02653">
    <property type="entry name" value="BPD_transp_2"/>
    <property type="match status" value="1"/>
</dbReference>
<feature type="transmembrane region" description="Helical" evidence="9">
    <location>
        <begin position="101"/>
        <end position="121"/>
    </location>
</feature>